<proteinExistence type="predicted"/>
<sequence>MAQEEDGHSLEAKFAAAVKVIRSLPEEGPFQPSDDMMLMFYSYYKQATMGPCNIPRPAGFWDSHGKAKWDAWSSLGNMTKEEAMKNYVEDIQLILETIPISDEVSDLIQTLDNFYTVVDGEEDEAEAEENGVDRKPFTRPFAQHADELLKPFYKPTMEGYGDLWDDIQNLQENDKDSSVHGLSVSKQEAEGSKENSEIEIKEESSDWKSEDEDNGDEEDNTDDEEEAEDEKEEKDWNSDPRLLIVEDKRWRSDTMGSSSSMEPSMSSFTNGTHSSLNSEVEDEELACSMEPSVRYNCYMHFNGHLNDYNDAVHEKNHRSTDSDNEEFCDSMEHLAMEEGQSTIKNVSPRSGATSLRQRDLWFESNTTLNAGEDQALMGDSYFKEGISTSQHNSSLSRRGRGSQSPRPTCSSQQRVSVDATCCCVSQSSHSVSAARGNINEQIATALLRLQHDMATVLDRLQALEALTLSQCRSDSNMFSLTVQPQVTLPLSHLINILHSMKSSVGSSSSSTSRKHNEHASDSEHRTEPMLNLRELGLSDLGEQQLDELVNRVLPHLSPQQAALPLGGQTAWRTSHLSTHSFFYNKHGFSYGAMPMSAPGFSWQHTSPLQTVSTELQHWPAWIQSRGFKTLRSKTRRLQSGSDRPLESEGFTPSFMKGFLTRDKGVEVESLDSILKNRNIPDGQQDAFKRGFAEGFLKAQALTQRTQDSLRRTRLILLVLLLVGLYGISKTPFISVRFRTTSGLDSAVDPVQMKNVTFEHVKGVEEAKNELQEVVFYWLALQGTGKTLLARAVAGEADVPFYYASGSEFDEMFVGVGASRIRNLFREAKGNAPCVIFIDELDSVGGKRIESPMHPYSRQTINQLLAEMDGFKPNEGVIIIGATNFPEALDNALIRPGRFDMQVTVPKPDVKGRTEILNWYLKKIKVDPAIEANIIARGTVGFSGADLENLVNQAALKAAVDGKDMVTLKELEFAKDKILMGPERRSAEIDKKNKLITAYHESGHAIVAYYTKDAMPINKATIMPRGPSLGHVSMLPENDRWSETRSQLLAQMDVSMGGRVAEEIIFGHDYITTGASSDFDSATKIAKMMVTRFGMCEKLGVMTYTDMTAQSPETQAAVEHEVRVLLKESYERAKALLKSHAKEHKNLADALLMYETLDAKEIQLVLEGKALETR</sequence>
<dbReference type="EMBL" id="CM011688">
    <property type="protein sequence ID" value="TMS09844.1"/>
    <property type="molecule type" value="Genomic_DNA"/>
</dbReference>
<reference evidence="1" key="1">
    <citation type="submission" date="2018-11" db="EMBL/GenBank/DDBJ databases">
        <title>The sequence and de novo assembly of Larimichthys crocea genome using PacBio and Hi-C technologies.</title>
        <authorList>
            <person name="Xu P."/>
            <person name="Chen B."/>
            <person name="Zhou Z."/>
            <person name="Ke Q."/>
            <person name="Wu Y."/>
            <person name="Bai H."/>
            <person name="Pu F."/>
        </authorList>
    </citation>
    <scope>NUCLEOTIDE SEQUENCE</scope>
    <source>
        <tissue evidence="1">Muscle</tissue>
    </source>
</reference>
<name>A0ACD3QTN7_LARCR</name>
<gene>
    <name evidence="1" type="ORF">E3U43_002503</name>
</gene>
<protein>
    <submittedName>
        <fullName evidence="1">Uncharacterized protein</fullName>
    </submittedName>
</protein>
<dbReference type="Proteomes" id="UP000793456">
    <property type="component" value="Chromosome XV"/>
</dbReference>
<organism evidence="1 2">
    <name type="scientific">Larimichthys crocea</name>
    <name type="common">Large yellow croaker</name>
    <name type="synonym">Pseudosciaena crocea</name>
    <dbReference type="NCBI Taxonomy" id="215358"/>
    <lineage>
        <taxon>Eukaryota</taxon>
        <taxon>Metazoa</taxon>
        <taxon>Chordata</taxon>
        <taxon>Craniata</taxon>
        <taxon>Vertebrata</taxon>
        <taxon>Euteleostomi</taxon>
        <taxon>Actinopterygii</taxon>
        <taxon>Neopterygii</taxon>
        <taxon>Teleostei</taxon>
        <taxon>Neoteleostei</taxon>
        <taxon>Acanthomorphata</taxon>
        <taxon>Eupercaria</taxon>
        <taxon>Sciaenidae</taxon>
        <taxon>Larimichthys</taxon>
    </lineage>
</organism>
<accession>A0ACD3QTN7</accession>
<evidence type="ECO:0000313" key="1">
    <source>
        <dbReference type="EMBL" id="TMS09844.1"/>
    </source>
</evidence>
<evidence type="ECO:0000313" key="2">
    <source>
        <dbReference type="Proteomes" id="UP000793456"/>
    </source>
</evidence>
<comment type="caution">
    <text evidence="1">The sequence shown here is derived from an EMBL/GenBank/DDBJ whole genome shotgun (WGS) entry which is preliminary data.</text>
</comment>
<keyword evidence="2" id="KW-1185">Reference proteome</keyword>